<proteinExistence type="predicted"/>
<accession>A0A382HIV7</accession>
<feature type="non-terminal residue" evidence="1">
    <location>
        <position position="311"/>
    </location>
</feature>
<feature type="non-terminal residue" evidence="1">
    <location>
        <position position="1"/>
    </location>
</feature>
<dbReference type="EMBL" id="UINC01061147">
    <property type="protein sequence ID" value="SVB86411.1"/>
    <property type="molecule type" value="Genomic_DNA"/>
</dbReference>
<evidence type="ECO:0000313" key="1">
    <source>
        <dbReference type="EMBL" id="SVB86411.1"/>
    </source>
</evidence>
<dbReference type="AlphaFoldDB" id="A0A382HIV7"/>
<gene>
    <name evidence="1" type="ORF">METZ01_LOCUS239265</name>
</gene>
<name>A0A382HIV7_9ZZZZ</name>
<reference evidence="1" key="1">
    <citation type="submission" date="2018-05" db="EMBL/GenBank/DDBJ databases">
        <authorList>
            <person name="Lanie J.A."/>
            <person name="Ng W.-L."/>
            <person name="Kazmierczak K.M."/>
            <person name="Andrzejewski T.M."/>
            <person name="Davidsen T.M."/>
            <person name="Wayne K.J."/>
            <person name="Tettelin H."/>
            <person name="Glass J.I."/>
            <person name="Rusch D."/>
            <person name="Podicherti R."/>
            <person name="Tsui H.-C.T."/>
            <person name="Winkler M.E."/>
        </authorList>
    </citation>
    <scope>NUCLEOTIDE SEQUENCE</scope>
</reference>
<protein>
    <submittedName>
        <fullName evidence="1">Uncharacterized protein</fullName>
    </submittedName>
</protein>
<sequence length="311" mass="33884">MKDTFFKKLIKFLCLLLLALNVFSAGNESDSLLLETLDDVLIEEYKPCSDESDISSFEVSTISSLMIVSGGSFFTEGEVITSSSGVQAIVESYDVETQKLTFHQDANTGFETFLLNETITGASSGIAIVKEFIIDLTIPCSELIVSIEEEPQQMIFTSKESAEEAKASATSTAAEMMAEIEEELARKAALEAFQKKLAEERADAAASTAAYQSKLTYDAMVEELMEALAIEQEIAAFEAKLAAEMTAAEMMAEIEEELARKAALEAFQKKLAEERADAAASTAAYQSKLTYDAMVEELMEALAIEQEIAAF</sequence>
<organism evidence="1">
    <name type="scientific">marine metagenome</name>
    <dbReference type="NCBI Taxonomy" id="408172"/>
    <lineage>
        <taxon>unclassified sequences</taxon>
        <taxon>metagenomes</taxon>
        <taxon>ecological metagenomes</taxon>
    </lineage>
</organism>